<dbReference type="EMBL" id="WJEC01008750">
    <property type="protein sequence ID" value="KAF7460801.1"/>
    <property type="molecule type" value="Genomic_DNA"/>
</dbReference>
<reference evidence="3 4" key="1">
    <citation type="submission" date="2019-04" db="EMBL/GenBank/DDBJ databases">
        <authorList>
            <person name="Alioto T."/>
            <person name="Alioto T."/>
        </authorList>
    </citation>
    <scope>NUCLEOTIDE SEQUENCE [LARGE SCALE GENOMIC DNA]</scope>
</reference>
<dbReference type="AlphaFoldDB" id="A0A5E4AH34"/>
<evidence type="ECO:0000256" key="1">
    <source>
        <dbReference type="SAM" id="MobiDB-lite"/>
    </source>
</evidence>
<accession>A0A5E4AH34</accession>
<proteinExistence type="predicted"/>
<evidence type="ECO:0000313" key="2">
    <source>
        <dbReference type="EMBL" id="KAF7460801.1"/>
    </source>
</evidence>
<name>A0A5E4AH34_MARMO</name>
<dbReference type="EMBL" id="CABDUW010000068">
    <property type="protein sequence ID" value="VTJ56687.1"/>
    <property type="molecule type" value="Genomic_DNA"/>
</dbReference>
<evidence type="ECO:0000313" key="4">
    <source>
        <dbReference type="Proteomes" id="UP000335636"/>
    </source>
</evidence>
<dbReference type="Proteomes" id="UP000335636">
    <property type="component" value="Unassembled WGS sequence"/>
</dbReference>
<keyword evidence="4" id="KW-1185">Reference proteome</keyword>
<protein>
    <submittedName>
        <fullName evidence="3">Uncharacterized protein</fullName>
    </submittedName>
</protein>
<feature type="region of interest" description="Disordered" evidence="1">
    <location>
        <begin position="45"/>
        <end position="69"/>
    </location>
</feature>
<gene>
    <name evidence="2" type="ORF">GHT09_018771</name>
    <name evidence="3" type="ORF">MONAX_5E004102</name>
</gene>
<organism evidence="3 4">
    <name type="scientific">Marmota monax</name>
    <name type="common">Woodchuck</name>
    <dbReference type="NCBI Taxonomy" id="9995"/>
    <lineage>
        <taxon>Eukaryota</taxon>
        <taxon>Metazoa</taxon>
        <taxon>Chordata</taxon>
        <taxon>Craniata</taxon>
        <taxon>Vertebrata</taxon>
        <taxon>Euteleostomi</taxon>
        <taxon>Mammalia</taxon>
        <taxon>Eutheria</taxon>
        <taxon>Euarchontoglires</taxon>
        <taxon>Glires</taxon>
        <taxon>Rodentia</taxon>
        <taxon>Sciuromorpha</taxon>
        <taxon>Sciuridae</taxon>
        <taxon>Xerinae</taxon>
        <taxon>Marmotini</taxon>
        <taxon>Marmota</taxon>
    </lineage>
</organism>
<sequence>MAAAAAGTRLRDVGARGRPGMPSGRRRSACVRPFHEPDFAPKSQFCAAGRSHSGEGGMESHVGPLRLSRPSSKQTAVAAEALAPACTYLAF</sequence>
<evidence type="ECO:0000313" key="3">
    <source>
        <dbReference type="EMBL" id="VTJ56687.1"/>
    </source>
</evidence>
<feature type="region of interest" description="Disordered" evidence="1">
    <location>
        <begin position="1"/>
        <end position="28"/>
    </location>
</feature>
<reference evidence="2" key="2">
    <citation type="submission" date="2020-08" db="EMBL/GenBank/DDBJ databases">
        <authorList>
            <person name="Shumante A."/>
            <person name="Zimin A.V."/>
            <person name="Puiu D."/>
            <person name="Salzberg S.L."/>
        </authorList>
    </citation>
    <scope>NUCLEOTIDE SEQUENCE</scope>
    <source>
        <strain evidence="2">WC2-LM</strain>
        <tissue evidence="2">Liver</tissue>
    </source>
</reference>
<dbReference type="Proteomes" id="UP000662637">
    <property type="component" value="Unassembled WGS sequence"/>
</dbReference>